<evidence type="ECO:0000256" key="2">
    <source>
        <dbReference type="ARBA" id="ARBA00005695"/>
    </source>
</evidence>
<dbReference type="Gene3D" id="3.90.76.10">
    <property type="entry name" value="Dipeptide-binding Protein, Domain 1"/>
    <property type="match status" value="1"/>
</dbReference>
<sequence length="495" mass="55052">MDPALSVDSTSGVMLRNAYEGLYEYNSKGKVNPVLAQKTTVSKDGLTYTFKLRKDARWSNGDKVTAKDFVYAWKRAADPKTGSSNATYLASLKNGADVVAGKKDSSTLGVEAKDNYTLVAHLDHKVPYFKQLLCTYVYLPLNQKAVEKYGKKYGTAAKYTVSNGAFKMTEWTGSSSKWTFVKNKYYWGKKDVNLDKVTVLVTKSPSTAYNLYQTNKLDMVTLSSEQARSLKSNSDYVVREQARMDYLDLNKSNELLANKNVRLALGYALNRKQMVNKVLGNGSKTPYAAAPIDFSSYNGKEFAKDSFTGKSTTYNKKLAQKYWKKGLEELGKSGQNVSLALLGDDDDTTKALTEYIQSALQSTLPNLKVNVTNMPKTQRIARMKSGNFDVIYTSWGAAYADPNTYLSLFTSSSAYNFGKWDNSEYDALVNKANTTDASNPSKRWNDMVKAEKLLLDDGAVLPTLQPANATMLKSKVKGLEYTPVVGYNWKHASIK</sequence>
<dbReference type="GO" id="GO:1904680">
    <property type="term" value="F:peptide transmembrane transporter activity"/>
    <property type="evidence" value="ECO:0007669"/>
    <property type="project" value="TreeGrafter"/>
</dbReference>
<dbReference type="InterPro" id="IPR039424">
    <property type="entry name" value="SBP_5"/>
</dbReference>
<keyword evidence="5" id="KW-0653">Protein transport</keyword>
<dbReference type="Gene3D" id="3.40.190.10">
    <property type="entry name" value="Periplasmic binding protein-like II"/>
    <property type="match status" value="1"/>
</dbReference>
<dbReference type="GO" id="GO:0030288">
    <property type="term" value="C:outer membrane-bounded periplasmic space"/>
    <property type="evidence" value="ECO:0007669"/>
    <property type="project" value="UniProtKB-ARBA"/>
</dbReference>
<evidence type="ECO:0000259" key="6">
    <source>
        <dbReference type="Pfam" id="PF00496"/>
    </source>
</evidence>
<comment type="similarity">
    <text evidence="2">Belongs to the bacterial solute-binding protein 5 family.</text>
</comment>
<keyword evidence="3" id="KW-0813">Transport</keyword>
<evidence type="ECO:0000256" key="4">
    <source>
        <dbReference type="ARBA" id="ARBA00022729"/>
    </source>
</evidence>
<dbReference type="Gene3D" id="3.10.105.10">
    <property type="entry name" value="Dipeptide-binding Protein, Domain 3"/>
    <property type="match status" value="1"/>
</dbReference>
<name>V7HVN8_9LACO</name>
<evidence type="ECO:0000313" key="7">
    <source>
        <dbReference type="EMBL" id="ETA73283.1"/>
    </source>
</evidence>
<gene>
    <name evidence="7" type="ORF">LEQ_1751</name>
</gene>
<keyword evidence="4" id="KW-0732">Signal</keyword>
<dbReference type="PANTHER" id="PTHR30290:SF10">
    <property type="entry name" value="PERIPLASMIC OLIGOPEPTIDE-BINDING PROTEIN-RELATED"/>
    <property type="match status" value="1"/>
</dbReference>
<organism evidence="7 8">
    <name type="scientific">Ligilactobacillus equi DPC 6820</name>
    <dbReference type="NCBI Taxonomy" id="1392007"/>
    <lineage>
        <taxon>Bacteria</taxon>
        <taxon>Bacillati</taxon>
        <taxon>Bacillota</taxon>
        <taxon>Bacilli</taxon>
        <taxon>Lactobacillales</taxon>
        <taxon>Lactobacillaceae</taxon>
        <taxon>Ligilactobacillus</taxon>
    </lineage>
</organism>
<reference evidence="7 8" key="1">
    <citation type="journal article" date="2014" name="Genome Announc.">
        <title>The Genome of the Predominant Equine Lactobacillus Species, Lactobacillus equi, Is Reflective of Its Lifestyle Adaptations to an Herbivorous Host.</title>
        <authorList>
            <person name="O'Donnell M.M."/>
            <person name="Harris H.M."/>
            <person name="O'Toole P.W."/>
            <person name="Ross R.P."/>
        </authorList>
    </citation>
    <scope>NUCLEOTIDE SEQUENCE [LARGE SCALE GENOMIC DNA]</scope>
    <source>
        <strain evidence="7 8">DPC 6820</strain>
    </source>
</reference>
<evidence type="ECO:0000256" key="5">
    <source>
        <dbReference type="ARBA" id="ARBA00022856"/>
    </source>
</evidence>
<keyword evidence="8" id="KW-1185">Reference proteome</keyword>
<dbReference type="InterPro" id="IPR000914">
    <property type="entry name" value="SBP_5_dom"/>
</dbReference>
<dbReference type="PATRIC" id="fig|1392007.3.peg.1921"/>
<dbReference type="FunFam" id="3.10.105.10:FF:000001">
    <property type="entry name" value="Oligopeptide ABC transporter, oligopeptide-binding protein"/>
    <property type="match status" value="1"/>
</dbReference>
<evidence type="ECO:0000256" key="3">
    <source>
        <dbReference type="ARBA" id="ARBA00022448"/>
    </source>
</evidence>
<accession>V7HVN8</accession>
<comment type="subcellular location">
    <subcellularLocation>
        <location evidence="1">Cell envelope</location>
    </subcellularLocation>
</comment>
<dbReference type="SUPFAM" id="SSF53850">
    <property type="entry name" value="Periplasmic binding protein-like II"/>
    <property type="match status" value="1"/>
</dbReference>
<dbReference type="FunFam" id="3.90.76.10:FF:000001">
    <property type="entry name" value="Oligopeptide ABC transporter substrate-binding protein"/>
    <property type="match status" value="1"/>
</dbReference>
<dbReference type="GO" id="GO:0015833">
    <property type="term" value="P:peptide transport"/>
    <property type="evidence" value="ECO:0007669"/>
    <property type="project" value="UniProtKB-KW"/>
</dbReference>
<dbReference type="InterPro" id="IPR030678">
    <property type="entry name" value="Peptide/Ni-bd"/>
</dbReference>
<comment type="caution">
    <text evidence="7">The sequence shown here is derived from an EMBL/GenBank/DDBJ whole genome shotgun (WGS) entry which is preliminary data.</text>
</comment>
<dbReference type="Proteomes" id="UP000018559">
    <property type="component" value="Unassembled WGS sequence"/>
</dbReference>
<dbReference type="EMBL" id="AWWH01000197">
    <property type="protein sequence ID" value="ETA73283.1"/>
    <property type="molecule type" value="Genomic_DNA"/>
</dbReference>
<dbReference type="PIRSF" id="PIRSF002741">
    <property type="entry name" value="MppA"/>
    <property type="match status" value="1"/>
</dbReference>
<dbReference type="PANTHER" id="PTHR30290">
    <property type="entry name" value="PERIPLASMIC BINDING COMPONENT OF ABC TRANSPORTER"/>
    <property type="match status" value="1"/>
</dbReference>
<dbReference type="AlphaFoldDB" id="V7HVN8"/>
<feature type="domain" description="Solute-binding protein family 5" evidence="6">
    <location>
        <begin position="30"/>
        <end position="416"/>
    </location>
</feature>
<evidence type="ECO:0000256" key="1">
    <source>
        <dbReference type="ARBA" id="ARBA00004196"/>
    </source>
</evidence>
<dbReference type="CDD" id="cd08504">
    <property type="entry name" value="PBP2_OppA"/>
    <property type="match status" value="1"/>
</dbReference>
<evidence type="ECO:0000313" key="8">
    <source>
        <dbReference type="Proteomes" id="UP000018559"/>
    </source>
</evidence>
<keyword evidence="5" id="KW-0571">Peptide transport</keyword>
<proteinExistence type="inferred from homology"/>
<protein>
    <submittedName>
        <fullName evidence="7">Oligopeptide ABC superfamily ATP binding cassette transporter, binding protein</fullName>
    </submittedName>
</protein>
<dbReference type="Pfam" id="PF00496">
    <property type="entry name" value="SBP_bac_5"/>
    <property type="match status" value="1"/>
</dbReference>
<dbReference type="GO" id="GO:0043190">
    <property type="term" value="C:ATP-binding cassette (ABC) transporter complex"/>
    <property type="evidence" value="ECO:0007669"/>
    <property type="project" value="InterPro"/>
</dbReference>